<dbReference type="AlphaFoldDB" id="A0A0L6CKD7"/>
<organism evidence="2 3">
    <name type="scientific">Luteipulveratus halotolerans</name>
    <dbReference type="NCBI Taxonomy" id="1631356"/>
    <lineage>
        <taxon>Bacteria</taxon>
        <taxon>Bacillati</taxon>
        <taxon>Actinomycetota</taxon>
        <taxon>Actinomycetes</taxon>
        <taxon>Micrococcales</taxon>
        <taxon>Dermacoccaceae</taxon>
        <taxon>Luteipulveratus</taxon>
    </lineage>
</organism>
<accession>A0A0L6CKD7</accession>
<reference evidence="3" key="1">
    <citation type="submission" date="2015-03" db="EMBL/GenBank/DDBJ databases">
        <title>Luteipulveratus halotolerans sp. nov., a novel actinobacterium (Dermacoccaceae) from Sarawak, Malaysia.</title>
        <authorList>
            <person name="Juboi H."/>
            <person name="Basik A."/>
            <person name="Shamsul S.S."/>
            <person name="Arnold P."/>
            <person name="Schmitt E.K."/>
            <person name="Sanglier J.-J."/>
            <person name="Yeo T."/>
        </authorList>
    </citation>
    <scope>NUCLEOTIDE SEQUENCE [LARGE SCALE GENOMIC DNA]</scope>
    <source>
        <strain evidence="3">C296001</strain>
    </source>
</reference>
<feature type="region of interest" description="Disordered" evidence="1">
    <location>
        <begin position="210"/>
        <end position="237"/>
    </location>
</feature>
<keyword evidence="3" id="KW-1185">Reference proteome</keyword>
<comment type="caution">
    <text evidence="2">The sequence shown here is derived from an EMBL/GenBank/DDBJ whole genome shotgun (WGS) entry which is preliminary data.</text>
</comment>
<name>A0A0L6CKD7_9MICO</name>
<dbReference type="RefSeq" id="WP_050670496.1">
    <property type="nucleotide sequence ID" value="NZ_LAIR01000002.1"/>
</dbReference>
<proteinExistence type="predicted"/>
<evidence type="ECO:0000313" key="3">
    <source>
        <dbReference type="Proteomes" id="UP000037397"/>
    </source>
</evidence>
<dbReference type="Proteomes" id="UP000037397">
    <property type="component" value="Unassembled WGS sequence"/>
</dbReference>
<gene>
    <name evidence="2" type="ORF">VV01_14510</name>
</gene>
<dbReference type="STRING" id="1631356.VV01_14510"/>
<dbReference type="EMBL" id="LAIR01000002">
    <property type="protein sequence ID" value="KNX38080.1"/>
    <property type="molecule type" value="Genomic_DNA"/>
</dbReference>
<evidence type="ECO:0000256" key="1">
    <source>
        <dbReference type="SAM" id="MobiDB-lite"/>
    </source>
</evidence>
<protein>
    <submittedName>
        <fullName evidence="2">Uncharacterized protein</fullName>
    </submittedName>
</protein>
<sequence>MSEIEELRHEVERLRERLADHDKRHKAEWHPRTYEGKYAPMWATPAFQRIAEEVIEAILRDVWQGKKNHLREQMMDVARKATTYDRLDWHWDVMKRENDALTAENERLRDGAATLAVEWNRERSAEFAVAASDLTDLVKDPNPRESLAMAVTSLRADLAAERARAEKAEAEVDRLREQTSRLALTEAALLDARADLSRAAEDFTKAKADLAAERQRSEHERGLRISSETDREQSESDVAALTASVDSLQEAIRASAHQLADMSREVVAERAENERLTCQVYALTTTRDYWRDRVTSASADVAAERARRTDALDTLAMHQREQSGMSYGAPDRCRCGAETYPERGDEEVTIRRDRAFAAHQAAALAGGEASAEPNTHDRAPGLYPVLRPNAAEWQVLEWDGEDWLTQDGHTEFHGAHGTVGPRIPFGCGRDER</sequence>
<feature type="compositionally biased region" description="Basic and acidic residues" evidence="1">
    <location>
        <begin position="210"/>
        <end position="234"/>
    </location>
</feature>
<evidence type="ECO:0000313" key="2">
    <source>
        <dbReference type="EMBL" id="KNX38080.1"/>
    </source>
</evidence>